<dbReference type="Pfam" id="PF00630">
    <property type="entry name" value="Filamin"/>
    <property type="match status" value="1"/>
</dbReference>
<dbReference type="Gene3D" id="2.60.40.10">
    <property type="entry name" value="Immunoglobulins"/>
    <property type="match status" value="1"/>
</dbReference>
<dbReference type="InterPro" id="IPR017868">
    <property type="entry name" value="Filamin/ABP280_repeat-like"/>
</dbReference>
<keyword evidence="1" id="KW-0479">Metal-binding</keyword>
<reference evidence="10" key="1">
    <citation type="submission" date="2016-06" db="UniProtKB">
        <authorList>
            <consortium name="WormBaseParasite"/>
        </authorList>
    </citation>
    <scope>IDENTIFICATION</scope>
</reference>
<dbReference type="Gene3D" id="2.120.10.30">
    <property type="entry name" value="TolB, C-terminal domain"/>
    <property type="match status" value="3"/>
</dbReference>
<dbReference type="PROSITE" id="PS50194">
    <property type="entry name" value="FILAMIN_REPEAT"/>
    <property type="match status" value="1"/>
</dbReference>
<keyword evidence="7" id="KW-0175">Coiled coil</keyword>
<dbReference type="InterPro" id="IPR014756">
    <property type="entry name" value="Ig_E-set"/>
</dbReference>
<reference evidence="8 9" key="2">
    <citation type="submission" date="2018-11" db="EMBL/GenBank/DDBJ databases">
        <authorList>
            <consortium name="Pathogen Informatics"/>
        </authorList>
    </citation>
    <scope>NUCLEOTIDE SEQUENCE [LARGE SCALE GENOMIC DNA]</scope>
</reference>
<feature type="repeat" description="NHL" evidence="6">
    <location>
        <begin position="579"/>
        <end position="605"/>
    </location>
</feature>
<dbReference type="GO" id="GO:0043161">
    <property type="term" value="P:proteasome-mediated ubiquitin-dependent protein catabolic process"/>
    <property type="evidence" value="ECO:0007669"/>
    <property type="project" value="TreeGrafter"/>
</dbReference>
<keyword evidence="4" id="KW-0862">Zinc</keyword>
<keyword evidence="9" id="KW-1185">Reference proteome</keyword>
<dbReference type="InterPro" id="IPR050952">
    <property type="entry name" value="TRIM-NHL_E3_ligases"/>
</dbReference>
<dbReference type="OrthoDB" id="342730at2759"/>
<dbReference type="InterPro" id="IPR001298">
    <property type="entry name" value="Filamin/ABP280_rpt"/>
</dbReference>
<feature type="repeat" description="NHL" evidence="6">
    <location>
        <begin position="297"/>
        <end position="340"/>
    </location>
</feature>
<accession>A0A183IPL9</accession>
<feature type="repeat" description="Filamin" evidence="5">
    <location>
        <begin position="174"/>
        <end position="283"/>
    </location>
</feature>
<evidence type="ECO:0000313" key="10">
    <source>
        <dbReference type="WBParaSite" id="SBAD_0000578801-mRNA-1"/>
    </source>
</evidence>
<evidence type="ECO:0000256" key="5">
    <source>
        <dbReference type="PROSITE-ProRule" id="PRU00087"/>
    </source>
</evidence>
<dbReference type="InterPro" id="IPR011042">
    <property type="entry name" value="6-blade_b-propeller_TolB-like"/>
</dbReference>
<dbReference type="SMART" id="SM00557">
    <property type="entry name" value="IG_FLMN"/>
    <property type="match status" value="1"/>
</dbReference>
<dbReference type="Pfam" id="PF01436">
    <property type="entry name" value="NHL"/>
    <property type="match status" value="6"/>
</dbReference>
<evidence type="ECO:0000313" key="8">
    <source>
        <dbReference type="EMBL" id="VDP07601.1"/>
    </source>
</evidence>
<keyword evidence="3" id="KW-0863">Zinc-finger</keyword>
<evidence type="ECO:0000256" key="4">
    <source>
        <dbReference type="ARBA" id="ARBA00022833"/>
    </source>
</evidence>
<dbReference type="GO" id="GO:0000209">
    <property type="term" value="P:protein polyubiquitination"/>
    <property type="evidence" value="ECO:0007669"/>
    <property type="project" value="TreeGrafter"/>
</dbReference>
<dbReference type="Proteomes" id="UP000270296">
    <property type="component" value="Unassembled WGS sequence"/>
</dbReference>
<dbReference type="PROSITE" id="PS51125">
    <property type="entry name" value="NHL"/>
    <property type="match status" value="6"/>
</dbReference>
<evidence type="ECO:0000256" key="1">
    <source>
        <dbReference type="ARBA" id="ARBA00022723"/>
    </source>
</evidence>
<feature type="repeat" description="NHL" evidence="6">
    <location>
        <begin position="344"/>
        <end position="388"/>
    </location>
</feature>
<evidence type="ECO:0000256" key="6">
    <source>
        <dbReference type="PROSITE-ProRule" id="PRU00504"/>
    </source>
</evidence>
<evidence type="ECO:0000256" key="2">
    <source>
        <dbReference type="ARBA" id="ARBA00022737"/>
    </source>
</evidence>
<feature type="repeat" description="NHL" evidence="6">
    <location>
        <begin position="479"/>
        <end position="511"/>
    </location>
</feature>
<dbReference type="PANTHER" id="PTHR24104:SF48">
    <property type="entry name" value="PROTEIN WECH"/>
    <property type="match status" value="1"/>
</dbReference>
<dbReference type="FunFam" id="2.120.10.30:FF:000013">
    <property type="entry name" value="E3 ubiquitin-protein ligase TRIM71"/>
    <property type="match status" value="1"/>
</dbReference>
<dbReference type="InterPro" id="IPR001258">
    <property type="entry name" value="NHL_repeat"/>
</dbReference>
<dbReference type="PANTHER" id="PTHR24104">
    <property type="entry name" value="E3 UBIQUITIN-PROTEIN LIGASE NHLRC1-RELATED"/>
    <property type="match status" value="1"/>
</dbReference>
<dbReference type="WBParaSite" id="SBAD_0000578801-mRNA-1">
    <property type="protein sequence ID" value="SBAD_0000578801-mRNA-1"/>
    <property type="gene ID" value="SBAD_0000578801"/>
</dbReference>
<evidence type="ECO:0000313" key="9">
    <source>
        <dbReference type="Proteomes" id="UP000270296"/>
    </source>
</evidence>
<name>A0A183IPL9_9BILA</name>
<dbReference type="AlphaFoldDB" id="A0A183IPL9"/>
<dbReference type="SUPFAM" id="SSF101898">
    <property type="entry name" value="NHL repeat"/>
    <property type="match status" value="1"/>
</dbReference>
<evidence type="ECO:0000256" key="7">
    <source>
        <dbReference type="SAM" id="Coils"/>
    </source>
</evidence>
<dbReference type="EMBL" id="UZAM01009080">
    <property type="protein sequence ID" value="VDP07601.1"/>
    <property type="molecule type" value="Genomic_DNA"/>
</dbReference>
<dbReference type="GO" id="GO:0008270">
    <property type="term" value="F:zinc ion binding"/>
    <property type="evidence" value="ECO:0007669"/>
    <property type="project" value="UniProtKB-KW"/>
</dbReference>
<keyword evidence="2" id="KW-0677">Repeat</keyword>
<feature type="coiled-coil region" evidence="7">
    <location>
        <begin position="32"/>
        <end position="88"/>
    </location>
</feature>
<organism evidence="10">
    <name type="scientific">Soboliphyme baturini</name>
    <dbReference type="NCBI Taxonomy" id="241478"/>
    <lineage>
        <taxon>Eukaryota</taxon>
        <taxon>Metazoa</taxon>
        <taxon>Ecdysozoa</taxon>
        <taxon>Nematoda</taxon>
        <taxon>Enoplea</taxon>
        <taxon>Dorylaimia</taxon>
        <taxon>Dioctophymatida</taxon>
        <taxon>Dioctophymatoidea</taxon>
        <taxon>Soboliphymatidae</taxon>
        <taxon>Soboliphyme</taxon>
    </lineage>
</organism>
<dbReference type="SUPFAM" id="SSF81296">
    <property type="entry name" value="E set domains"/>
    <property type="match status" value="1"/>
</dbReference>
<protein>
    <submittedName>
        <fullName evidence="10">E3 ubiquitin-protein ligase TRIM71</fullName>
    </submittedName>
</protein>
<feature type="repeat" description="NHL" evidence="6">
    <location>
        <begin position="515"/>
        <end position="558"/>
    </location>
</feature>
<gene>
    <name evidence="8" type="ORF">SBAD_LOCUS5566</name>
</gene>
<dbReference type="GO" id="GO:0005737">
    <property type="term" value="C:cytoplasm"/>
    <property type="evidence" value="ECO:0007669"/>
    <property type="project" value="UniProtKB-SubCell"/>
</dbReference>
<feature type="repeat" description="NHL" evidence="6">
    <location>
        <begin position="420"/>
        <end position="463"/>
    </location>
</feature>
<dbReference type="CDD" id="cd14954">
    <property type="entry name" value="NHL_TRIM71_like"/>
    <property type="match status" value="1"/>
</dbReference>
<dbReference type="GO" id="GO:0061630">
    <property type="term" value="F:ubiquitin protein ligase activity"/>
    <property type="evidence" value="ECO:0007669"/>
    <property type="project" value="TreeGrafter"/>
</dbReference>
<sequence length="605" mass="67083">MSVLLPPPPPKVDYSKKQATNSRIYGDVLHYIKNAECANEMVEHMLEKVEARLSSVSAEIRSVAHHLVAAVEERRDALLQQVETVRGRKGQVLNAQRDKLHQYLSKLNAILSSLEFWSPDSPEYETKARTILKEQCGNINGLQPLLSPQEDDKVVFIPPDANLCTILASFGFILSGAYAPNSVIVGEVSRHATKDKNICLTVQAKSHIGEQCTTGGDHVTAVAYVPNGMTIPVKIMDKQNGRYLCSYTPSVEGEHKVNQGVVELVHIFIRGLPIHDSPFVVNVKCGRDYCGIKAQPIFSFGGEGTANGLLCRPWGITCDRLGRIIIADRSNNRVQIFDKDGKFLTKFGSLGCRSGQFDRPAGVAVNSHNNIIVVDKDNHRIQVRLSQMALVSVLSGHGQCPAMTNICGLCYVFTENGDFLFKFGEKGREPGRFNYPWDVAVSSEDVMAVSDTRNHRVQVFNAYGVFLKKIGFESSLFYKQFDSPRGVAFSSDGRLFCTDFNNHRLVIAELKSDKLKFFGREGDGDGCFKRPQGIEIDAQGNVVVADSRNNRIQVFSSQLNFMCSFGVHNINAHPRSVMDRPCDVCVTADGRIFVVDFGNNKIHVF</sequence>
<proteinExistence type="predicted"/>
<dbReference type="InterPro" id="IPR013783">
    <property type="entry name" value="Ig-like_fold"/>
</dbReference>
<evidence type="ECO:0000256" key="3">
    <source>
        <dbReference type="ARBA" id="ARBA00022771"/>
    </source>
</evidence>